<name>A0A1M7AQX5_9BACT</name>
<proteinExistence type="predicted"/>
<organism evidence="2 3">
    <name type="scientific">Desulfatibacillum alkenivorans DSM 16219</name>
    <dbReference type="NCBI Taxonomy" id="1121393"/>
    <lineage>
        <taxon>Bacteria</taxon>
        <taxon>Pseudomonadati</taxon>
        <taxon>Thermodesulfobacteriota</taxon>
        <taxon>Desulfobacteria</taxon>
        <taxon>Desulfobacterales</taxon>
        <taxon>Desulfatibacillaceae</taxon>
        <taxon>Desulfatibacillum</taxon>
    </lineage>
</organism>
<dbReference type="EMBL" id="FQZU01000072">
    <property type="protein sequence ID" value="SHL45097.1"/>
    <property type="molecule type" value="Genomic_DNA"/>
</dbReference>
<reference evidence="3" key="1">
    <citation type="submission" date="2016-11" db="EMBL/GenBank/DDBJ databases">
        <authorList>
            <person name="Varghese N."/>
            <person name="Submissions S."/>
        </authorList>
    </citation>
    <scope>NUCLEOTIDE SEQUENCE [LARGE SCALE GENOMIC DNA]</scope>
    <source>
        <strain evidence="3">DSM 16219</strain>
    </source>
</reference>
<dbReference type="Gene3D" id="2.60.120.10">
    <property type="entry name" value="Jelly Rolls"/>
    <property type="match status" value="1"/>
</dbReference>
<dbReference type="Pfam" id="PF07883">
    <property type="entry name" value="Cupin_2"/>
    <property type="match status" value="1"/>
</dbReference>
<dbReference type="RefSeq" id="WP_139264984.1">
    <property type="nucleotide sequence ID" value="NZ_FQZU01000072.1"/>
</dbReference>
<evidence type="ECO:0000313" key="3">
    <source>
        <dbReference type="Proteomes" id="UP000183994"/>
    </source>
</evidence>
<dbReference type="InterPro" id="IPR011051">
    <property type="entry name" value="RmlC_Cupin_sf"/>
</dbReference>
<gene>
    <name evidence="2" type="ORF">SAMN02745216_05213</name>
</gene>
<feature type="non-terminal residue" evidence="2">
    <location>
        <position position="1"/>
    </location>
</feature>
<dbReference type="AlphaFoldDB" id="A0A1M7AQX5"/>
<dbReference type="InterPro" id="IPR014710">
    <property type="entry name" value="RmlC-like_jellyroll"/>
</dbReference>
<protein>
    <submittedName>
        <fullName evidence="2">Cupin domain-containing protein</fullName>
    </submittedName>
</protein>
<keyword evidence="3" id="KW-1185">Reference proteome</keyword>
<dbReference type="InterPro" id="IPR013096">
    <property type="entry name" value="Cupin_2"/>
</dbReference>
<dbReference type="Proteomes" id="UP000183994">
    <property type="component" value="Unassembled WGS sequence"/>
</dbReference>
<dbReference type="OrthoDB" id="9796319at2"/>
<dbReference type="SUPFAM" id="SSF51182">
    <property type="entry name" value="RmlC-like cupins"/>
    <property type="match status" value="1"/>
</dbReference>
<dbReference type="STRING" id="1121393.SAMN02745216_05213"/>
<sequence length="64" mass="6740">PIHAHDIEGQLSILVLEGEGAFLGEDEAVVPAKTGDVLICDIAEPHGIRADTDMRVLVTIAPPI</sequence>
<accession>A0A1M7AQX5</accession>
<evidence type="ECO:0000313" key="2">
    <source>
        <dbReference type="EMBL" id="SHL45097.1"/>
    </source>
</evidence>
<evidence type="ECO:0000259" key="1">
    <source>
        <dbReference type="Pfam" id="PF07883"/>
    </source>
</evidence>
<feature type="domain" description="Cupin type-2" evidence="1">
    <location>
        <begin position="3"/>
        <end position="58"/>
    </location>
</feature>